<dbReference type="PATRIC" id="fig|121290.4.peg.486"/>
<evidence type="ECO:0000256" key="2">
    <source>
        <dbReference type="SAM" id="Phobius"/>
    </source>
</evidence>
<gene>
    <name evidence="4" type="ORF">APY04_2886</name>
</gene>
<accession>A0A109BAR1</accession>
<dbReference type="CDD" id="cd05237">
    <property type="entry name" value="UDP_invert_4-6DH_SDR_e"/>
    <property type="match status" value="1"/>
</dbReference>
<feature type="domain" description="Polysaccharide biosynthesis protein CapD-like" evidence="3">
    <location>
        <begin position="272"/>
        <end position="566"/>
    </location>
</feature>
<dbReference type="AlphaFoldDB" id="A0A109BAR1"/>
<dbReference type="Pfam" id="PF13727">
    <property type="entry name" value="CoA_binding_3"/>
    <property type="match status" value="1"/>
</dbReference>
<dbReference type="InterPro" id="IPR051203">
    <property type="entry name" value="Polysaccharide_Synthase-Rel"/>
</dbReference>
<dbReference type="SUPFAM" id="SSF51735">
    <property type="entry name" value="NAD(P)-binding Rossmann-fold domains"/>
    <property type="match status" value="1"/>
</dbReference>
<keyword evidence="2" id="KW-0472">Membrane</keyword>
<dbReference type="STRING" id="121290.APY04_2886"/>
<name>A0A109BAR1_HYPSL</name>
<evidence type="ECO:0000313" key="4">
    <source>
        <dbReference type="EMBL" id="KWT65137.1"/>
    </source>
</evidence>
<evidence type="ECO:0000259" key="3">
    <source>
        <dbReference type="Pfam" id="PF02719"/>
    </source>
</evidence>
<organism evidence="4 5">
    <name type="scientific">Hyphomicrobium sulfonivorans</name>
    <dbReference type="NCBI Taxonomy" id="121290"/>
    <lineage>
        <taxon>Bacteria</taxon>
        <taxon>Pseudomonadati</taxon>
        <taxon>Pseudomonadota</taxon>
        <taxon>Alphaproteobacteria</taxon>
        <taxon>Hyphomicrobiales</taxon>
        <taxon>Hyphomicrobiaceae</taxon>
        <taxon>Hyphomicrobium</taxon>
    </lineage>
</organism>
<keyword evidence="2" id="KW-0812">Transmembrane</keyword>
<dbReference type="EMBL" id="LMTR01000082">
    <property type="protein sequence ID" value="KWT65137.1"/>
    <property type="molecule type" value="Genomic_DNA"/>
</dbReference>
<feature type="transmembrane region" description="Helical" evidence="2">
    <location>
        <begin position="65"/>
        <end position="88"/>
    </location>
</feature>
<dbReference type="PANTHER" id="PTHR43318:SF1">
    <property type="entry name" value="POLYSACCHARIDE BIOSYNTHESIS PROTEIN EPSC-RELATED"/>
    <property type="match status" value="1"/>
</dbReference>
<dbReference type="InterPro" id="IPR029063">
    <property type="entry name" value="SAM-dependent_MTases_sf"/>
</dbReference>
<comment type="similarity">
    <text evidence="1">Belongs to the polysaccharide synthase family.</text>
</comment>
<evidence type="ECO:0000313" key="5">
    <source>
        <dbReference type="Proteomes" id="UP000059074"/>
    </source>
</evidence>
<proteinExistence type="inferred from homology"/>
<dbReference type="PANTHER" id="PTHR43318">
    <property type="entry name" value="UDP-N-ACETYLGLUCOSAMINE 4,6-DEHYDRATASE"/>
    <property type="match status" value="1"/>
</dbReference>
<protein>
    <submittedName>
        <fullName evidence="4">Nucleoside-diphosphate sugar epimerase/dehydratase</fullName>
    </submittedName>
</protein>
<dbReference type="InterPro" id="IPR003869">
    <property type="entry name" value="Polysac_CapD-like"/>
</dbReference>
<dbReference type="Gene3D" id="3.40.50.720">
    <property type="entry name" value="NAD(P)-binding Rossmann-like Domain"/>
    <property type="match status" value="2"/>
</dbReference>
<dbReference type="InterPro" id="IPR036291">
    <property type="entry name" value="NAD(P)-bd_dom_sf"/>
</dbReference>
<reference evidence="4 5" key="1">
    <citation type="submission" date="2015-10" db="EMBL/GenBank/DDBJ databases">
        <title>Transcriptomic analysis of a linuron degrading triple-species bacterial consortium.</title>
        <authorList>
            <person name="Albers P."/>
        </authorList>
    </citation>
    <scope>NUCLEOTIDE SEQUENCE [LARGE SCALE GENOMIC DNA]</scope>
    <source>
        <strain evidence="4 5">WDL6</strain>
    </source>
</reference>
<dbReference type="SUPFAM" id="SSF53335">
    <property type="entry name" value="S-adenosyl-L-methionine-dependent methyltransferases"/>
    <property type="match status" value="1"/>
</dbReference>
<comment type="caution">
    <text evidence="4">The sequence shown here is derived from an EMBL/GenBank/DDBJ whole genome shotgun (WGS) entry which is preliminary data.</text>
</comment>
<dbReference type="Pfam" id="PF02719">
    <property type="entry name" value="Polysacc_synt_2"/>
    <property type="match status" value="1"/>
</dbReference>
<feature type="transmembrane region" description="Helical" evidence="2">
    <location>
        <begin position="27"/>
        <end position="53"/>
    </location>
</feature>
<sequence>MDLALLILALWIALSIRYNTIYIPPDFAVALILLSGPLITVATFAISELYRLVTRYLGYRGHTRIIGCIWLSVLIWSLVAFMAGQPAAPPRSVLFGYGILATLFITGSREMISMLLESAGVRLSELPADVERTPVIIFGAGQLGVQLLETLRRGNAREAVAFVDTEPSVWRQYVAGVKVHDARRLPSLIERYHVKEVLVALPNDRRHERKLILKDLQQQPVQVLTLPDVEDVTSGRVSVADLRRLEVNDLLGRDRVPPDAKLLMRKTQGKSILVTGAGGSIGSELVRQLLKHRPRRIVLFELSEIALYRINDEVAEVLRGMQPDEPRPEIVGVLGSVCDPTKVREALVDYDVEVIYHAAAYKHVPIVEQNPIAGLQNNTFGTAALVEQAQAAGVELFVLISTDKAVRPTNVMGASKRMAELVLQAAAAKGGPTVFTMVRFGNVLDSSGSVVQKFRRQIKAGGPVTVTHPDIIRYFMSIPEAAELVIQAGAMAEGGEVFVLDMGEPVRIDDMARLMVRLSGFDVKDAEKPDGDIAIMYTGLRPGEKLYEELLIGDNTSQTEHPRIWRSDEPFLSEDDLRRQLSQLSAALETRDLNALHAILLRNVEGYHPENAVSALPIDDERARDWPAPSRTLH</sequence>
<dbReference type="Proteomes" id="UP000059074">
    <property type="component" value="Unassembled WGS sequence"/>
</dbReference>
<keyword evidence="5" id="KW-1185">Reference proteome</keyword>
<keyword evidence="2" id="KW-1133">Transmembrane helix</keyword>
<evidence type="ECO:0000256" key="1">
    <source>
        <dbReference type="ARBA" id="ARBA00007430"/>
    </source>
</evidence>